<feature type="transmembrane region" description="Helical" evidence="8">
    <location>
        <begin position="169"/>
        <end position="190"/>
    </location>
</feature>
<proteinExistence type="inferred from homology"/>
<dbReference type="GO" id="GO:0005886">
    <property type="term" value="C:plasma membrane"/>
    <property type="evidence" value="ECO:0007669"/>
    <property type="project" value="UniProtKB-SubCell"/>
</dbReference>
<dbReference type="InterPro" id="IPR042094">
    <property type="entry name" value="T2SS_GspF_sf"/>
</dbReference>
<evidence type="ECO:0000259" key="9">
    <source>
        <dbReference type="Pfam" id="PF00482"/>
    </source>
</evidence>
<name>A0A3N1VMF3_9BACT</name>
<accession>A0A3N1VMF3</accession>
<dbReference type="PANTHER" id="PTHR30012">
    <property type="entry name" value="GENERAL SECRETION PATHWAY PROTEIN"/>
    <property type="match status" value="1"/>
</dbReference>
<keyword evidence="4" id="KW-0997">Cell inner membrane</keyword>
<keyword evidence="6 8" id="KW-1133">Transmembrane helix</keyword>
<dbReference type="PANTHER" id="PTHR30012:SF0">
    <property type="entry name" value="TYPE II SECRETION SYSTEM PROTEIN F-RELATED"/>
    <property type="match status" value="1"/>
</dbReference>
<gene>
    <name evidence="10" type="ORF">EDC27_0397</name>
</gene>
<dbReference type="Pfam" id="PF00482">
    <property type="entry name" value="T2SSF"/>
    <property type="match status" value="2"/>
</dbReference>
<dbReference type="EMBL" id="RJVA01000009">
    <property type="protein sequence ID" value="ROR03140.1"/>
    <property type="molecule type" value="Genomic_DNA"/>
</dbReference>
<evidence type="ECO:0000256" key="5">
    <source>
        <dbReference type="ARBA" id="ARBA00022692"/>
    </source>
</evidence>
<feature type="transmembrane region" description="Helical" evidence="8">
    <location>
        <begin position="368"/>
        <end position="397"/>
    </location>
</feature>
<dbReference type="RefSeq" id="WP_123288934.1">
    <property type="nucleotide sequence ID" value="NZ_RJVA01000009.1"/>
</dbReference>
<feature type="domain" description="Type II secretion system protein GspF" evidence="9">
    <location>
        <begin position="272"/>
        <end position="392"/>
    </location>
</feature>
<feature type="domain" description="Type II secretion system protein GspF" evidence="9">
    <location>
        <begin position="68"/>
        <end position="191"/>
    </location>
</feature>
<keyword evidence="11" id="KW-1185">Reference proteome</keyword>
<evidence type="ECO:0000313" key="11">
    <source>
        <dbReference type="Proteomes" id="UP000276223"/>
    </source>
</evidence>
<comment type="similarity">
    <text evidence="2">Belongs to the GSP F family.</text>
</comment>
<evidence type="ECO:0000256" key="3">
    <source>
        <dbReference type="ARBA" id="ARBA00022475"/>
    </source>
</evidence>
<sequence length="402" mass="43891">MQKFFFEGVDARGRKVRGTEEASDRESLLVSLSAKGVHVLRWSERPLGWDGLSFLRKNRLSARQRLEFISELAHLVRSGVPIDRCLQILADATTAERVRQLALTLREGIRGGQSFSQAVAQKAPEFGELTVSMIRVGEAGGVLDEALEKLAGFLARTEEIKRFIISSSIYPVVLLLVGIASVSAILGFVIPKFAAILEDLGPNIPAATRALIALSGVFRTFWWLLALVPVCLALGITAYAKKHENRRRLHAVLLKLPFLGRLVLEVELARMTRTLGTLLESGVPLLKSLSIAQAVARNVLLKEALQEIHEKVQQGVAMSTLMRASPIFPPKVVHMTSIGEETGDLGRVLGSVADSLEKEIQNKTKAALALLEPVVIVFMGILIGGMVISMLLAIFGIHEISF</sequence>
<comment type="caution">
    <text evidence="10">The sequence shown here is derived from an EMBL/GenBank/DDBJ whole genome shotgun (WGS) entry which is preliminary data.</text>
</comment>
<keyword evidence="7 8" id="KW-0472">Membrane</keyword>
<keyword evidence="5 8" id="KW-0812">Transmembrane</keyword>
<evidence type="ECO:0000256" key="6">
    <source>
        <dbReference type="ARBA" id="ARBA00022989"/>
    </source>
</evidence>
<dbReference type="Gene3D" id="1.20.81.30">
    <property type="entry name" value="Type II secretion system (T2SS), domain F"/>
    <property type="match status" value="2"/>
</dbReference>
<evidence type="ECO:0000256" key="2">
    <source>
        <dbReference type="ARBA" id="ARBA00005745"/>
    </source>
</evidence>
<evidence type="ECO:0000256" key="8">
    <source>
        <dbReference type="SAM" id="Phobius"/>
    </source>
</evidence>
<organism evidence="10 11">
    <name type="scientific">Desulfosoma caldarium</name>
    <dbReference type="NCBI Taxonomy" id="610254"/>
    <lineage>
        <taxon>Bacteria</taxon>
        <taxon>Pseudomonadati</taxon>
        <taxon>Thermodesulfobacteriota</taxon>
        <taxon>Syntrophobacteria</taxon>
        <taxon>Syntrophobacterales</taxon>
        <taxon>Syntrophobacteraceae</taxon>
        <taxon>Desulfosoma</taxon>
    </lineage>
</organism>
<protein>
    <submittedName>
        <fullName evidence="10">Type II secretion system protein F (GspF)</fullName>
    </submittedName>
</protein>
<dbReference type="InterPro" id="IPR003004">
    <property type="entry name" value="GspF/PilC"/>
</dbReference>
<evidence type="ECO:0000256" key="4">
    <source>
        <dbReference type="ARBA" id="ARBA00022519"/>
    </source>
</evidence>
<comment type="subcellular location">
    <subcellularLocation>
        <location evidence="1">Cell inner membrane</location>
        <topology evidence="1">Multi-pass membrane protein</topology>
    </subcellularLocation>
</comment>
<keyword evidence="3" id="KW-1003">Cell membrane</keyword>
<dbReference type="FunFam" id="1.20.81.30:FF:000001">
    <property type="entry name" value="Type II secretion system protein F"/>
    <property type="match status" value="1"/>
</dbReference>
<dbReference type="InterPro" id="IPR018076">
    <property type="entry name" value="T2SS_GspF_dom"/>
</dbReference>
<dbReference type="PRINTS" id="PR00812">
    <property type="entry name" value="BCTERIALGSPF"/>
</dbReference>
<dbReference type="Proteomes" id="UP000276223">
    <property type="component" value="Unassembled WGS sequence"/>
</dbReference>
<evidence type="ECO:0000256" key="1">
    <source>
        <dbReference type="ARBA" id="ARBA00004429"/>
    </source>
</evidence>
<reference evidence="10 11" key="1">
    <citation type="submission" date="2018-11" db="EMBL/GenBank/DDBJ databases">
        <title>Genomic Encyclopedia of Type Strains, Phase IV (KMG-IV): sequencing the most valuable type-strain genomes for metagenomic binning, comparative biology and taxonomic classification.</title>
        <authorList>
            <person name="Goeker M."/>
        </authorList>
    </citation>
    <scope>NUCLEOTIDE SEQUENCE [LARGE SCALE GENOMIC DNA]</scope>
    <source>
        <strain evidence="10 11">DSM 22027</strain>
    </source>
</reference>
<dbReference type="AlphaFoldDB" id="A0A3N1VMF3"/>
<evidence type="ECO:0000256" key="7">
    <source>
        <dbReference type="ARBA" id="ARBA00023136"/>
    </source>
</evidence>
<evidence type="ECO:0000313" key="10">
    <source>
        <dbReference type="EMBL" id="ROR03140.1"/>
    </source>
</evidence>
<feature type="transmembrane region" description="Helical" evidence="8">
    <location>
        <begin position="221"/>
        <end position="240"/>
    </location>
</feature>